<gene>
    <name evidence="4" type="primary">Cnig_chr_I.g3750</name>
    <name evidence="4" type="ORF">B9Z55_003750</name>
</gene>
<feature type="compositionally biased region" description="Polar residues" evidence="2">
    <location>
        <begin position="333"/>
        <end position="348"/>
    </location>
</feature>
<keyword evidence="1" id="KW-0206">Cytoskeleton</keyword>
<dbReference type="EMBL" id="PDUG01000001">
    <property type="protein sequence ID" value="PIC54538.1"/>
    <property type="molecule type" value="Genomic_DNA"/>
</dbReference>
<dbReference type="Gene3D" id="2.60.40.10">
    <property type="entry name" value="Immunoglobulins"/>
    <property type="match status" value="1"/>
</dbReference>
<dbReference type="OrthoDB" id="5793335at2759"/>
<dbReference type="InterPro" id="IPR000535">
    <property type="entry name" value="MSP_dom"/>
</dbReference>
<dbReference type="InterPro" id="IPR008962">
    <property type="entry name" value="PapD-like_sf"/>
</dbReference>
<accession>A0A2G5VRY3</accession>
<name>A0A2G5VRY3_9PELO</name>
<dbReference type="PROSITE" id="PS50202">
    <property type="entry name" value="MSP"/>
    <property type="match status" value="1"/>
</dbReference>
<dbReference type="Pfam" id="PF00635">
    <property type="entry name" value="Motile_Sperm"/>
    <property type="match status" value="1"/>
</dbReference>
<keyword evidence="1" id="KW-0963">Cytoplasm</keyword>
<keyword evidence="5" id="KW-1185">Reference proteome</keyword>
<evidence type="ECO:0000313" key="5">
    <source>
        <dbReference type="Proteomes" id="UP000230233"/>
    </source>
</evidence>
<evidence type="ECO:0000256" key="2">
    <source>
        <dbReference type="SAM" id="MobiDB-lite"/>
    </source>
</evidence>
<evidence type="ECO:0000313" key="4">
    <source>
        <dbReference type="EMBL" id="PIC54538.1"/>
    </source>
</evidence>
<sequence>MANTDLSKVVFNPSKSFTFQPVQRKQQAPLEITNNSTSAVMVKFKNTNPSVFSTVPKLHNLGIGEKFTFKCNFRGLAKEKCRKNDRYTVVLIAVSKNANMERIKGKEHSTATLKHMIHIVYPGVNDEKENQQPTQNDDEEDKDRKGRMRAKSKVEAPAAQVKKTNLIFLTRPEEESVSEEDEGAPKSDAPPPSDDMMTTRPAGFFNGQVASNGAGAPGAPGDDMRTTRPAGQFTGQVESAGGVPGAAADPKSLGMLTTRPAGQFTGQQVGGASADPKSAGMMTTRNAGQFTGQQVGGPTDAKSANLMTTRNAGAFNGQVMPNQGGEGGEALKTTKQAGSYENPQQKNK</sequence>
<dbReference type="InterPro" id="IPR013783">
    <property type="entry name" value="Ig-like_fold"/>
</dbReference>
<evidence type="ECO:0000256" key="1">
    <source>
        <dbReference type="RuleBase" id="RU003425"/>
    </source>
</evidence>
<feature type="region of interest" description="Disordered" evidence="2">
    <location>
        <begin position="123"/>
        <end position="197"/>
    </location>
</feature>
<dbReference type="STRING" id="1611254.A0A2G5VRY3"/>
<dbReference type="AlphaFoldDB" id="A0A2G5VRY3"/>
<feature type="domain" description="MSP" evidence="3">
    <location>
        <begin position="8"/>
        <end position="122"/>
    </location>
</feature>
<feature type="region of interest" description="Disordered" evidence="2">
    <location>
        <begin position="213"/>
        <end position="348"/>
    </location>
</feature>
<dbReference type="Proteomes" id="UP000230233">
    <property type="component" value="Chromosome I"/>
</dbReference>
<feature type="compositionally biased region" description="Polar residues" evidence="2">
    <location>
        <begin position="281"/>
        <end position="293"/>
    </location>
</feature>
<protein>
    <recommendedName>
        <fullName evidence="1">Major sperm protein</fullName>
    </recommendedName>
</protein>
<reference evidence="5" key="1">
    <citation type="submission" date="2017-10" db="EMBL/GenBank/DDBJ databases">
        <title>Rapid genome shrinkage in a self-fertile nematode reveals novel sperm competition proteins.</title>
        <authorList>
            <person name="Yin D."/>
            <person name="Schwarz E.M."/>
            <person name="Thomas C.G."/>
            <person name="Felde R.L."/>
            <person name="Korf I.F."/>
            <person name="Cutter A.D."/>
            <person name="Schartner C.M."/>
            <person name="Ralston E.J."/>
            <person name="Meyer B.J."/>
            <person name="Haag E.S."/>
        </authorList>
    </citation>
    <scope>NUCLEOTIDE SEQUENCE [LARGE SCALE GENOMIC DNA]</scope>
    <source>
        <strain evidence="5">JU1422</strain>
    </source>
</reference>
<evidence type="ECO:0000259" key="3">
    <source>
        <dbReference type="PROSITE" id="PS50202"/>
    </source>
</evidence>
<proteinExistence type="predicted"/>
<comment type="function">
    <text evidence="1">Central component in molecular interactions underlying sperm crawling. Forms an extensive filament system that extends from sperm villipoda, along the leading edge of the pseudopod.</text>
</comment>
<comment type="caution">
    <text evidence="4">The sequence shown here is derived from an EMBL/GenBank/DDBJ whole genome shotgun (WGS) entry which is preliminary data.</text>
</comment>
<organism evidence="4 5">
    <name type="scientific">Caenorhabditis nigoni</name>
    <dbReference type="NCBI Taxonomy" id="1611254"/>
    <lineage>
        <taxon>Eukaryota</taxon>
        <taxon>Metazoa</taxon>
        <taxon>Ecdysozoa</taxon>
        <taxon>Nematoda</taxon>
        <taxon>Chromadorea</taxon>
        <taxon>Rhabditida</taxon>
        <taxon>Rhabditina</taxon>
        <taxon>Rhabditomorpha</taxon>
        <taxon>Rhabditoidea</taxon>
        <taxon>Rhabditidae</taxon>
        <taxon>Peloderinae</taxon>
        <taxon>Caenorhabditis</taxon>
    </lineage>
</organism>
<dbReference type="SUPFAM" id="SSF49354">
    <property type="entry name" value="PapD-like"/>
    <property type="match status" value="1"/>
</dbReference>